<organism evidence="1 2">
    <name type="scientific">Mycolicibacterium sphagni</name>
    <dbReference type="NCBI Taxonomy" id="1786"/>
    <lineage>
        <taxon>Bacteria</taxon>
        <taxon>Bacillati</taxon>
        <taxon>Actinomycetota</taxon>
        <taxon>Actinomycetes</taxon>
        <taxon>Mycobacteriales</taxon>
        <taxon>Mycobacteriaceae</taxon>
        <taxon>Mycolicibacterium</taxon>
    </lineage>
</organism>
<evidence type="ECO:0000313" key="2">
    <source>
        <dbReference type="Proteomes" id="UP000708347"/>
    </source>
</evidence>
<dbReference type="EMBL" id="VBSB01000001">
    <property type="protein sequence ID" value="NTY57949.1"/>
    <property type="molecule type" value="Genomic_DNA"/>
</dbReference>
<proteinExistence type="predicted"/>
<name>A0ABX2JML8_9MYCO</name>
<accession>A0ABX2JML8</accession>
<evidence type="ECO:0000313" key="1">
    <source>
        <dbReference type="EMBL" id="NTY57949.1"/>
    </source>
</evidence>
<gene>
    <name evidence="1" type="ORF">FEG63_00095</name>
</gene>
<comment type="caution">
    <text evidence="1">The sequence shown here is derived from an EMBL/GenBank/DDBJ whole genome shotgun (WGS) entry which is preliminary data.</text>
</comment>
<sequence length="78" mass="9092">MHPEADDPIARAFTDYQRAPRDVVPHTVHHSIDDLRRLADNTIQVMLTHYEMSDDGVTKHTEWATVTRPVTIDREENR</sequence>
<protein>
    <submittedName>
        <fullName evidence="1">Uncharacterized protein</fullName>
    </submittedName>
</protein>
<keyword evidence="2" id="KW-1185">Reference proteome</keyword>
<dbReference type="Proteomes" id="UP000708347">
    <property type="component" value="Unassembled WGS sequence"/>
</dbReference>
<reference evidence="1 2" key="1">
    <citation type="submission" date="2019-05" db="EMBL/GenBank/DDBJ databases">
        <title>Mycolicibacterium sphagni ENV482 genome assembly.</title>
        <authorList>
            <person name="Chen W."/>
            <person name="Faulkner N.W."/>
            <person name="Hyman M.R."/>
        </authorList>
    </citation>
    <scope>NUCLEOTIDE SEQUENCE [LARGE SCALE GENOMIC DNA]</scope>
    <source>
        <strain evidence="1 2">ENV482</strain>
    </source>
</reference>